<dbReference type="AlphaFoldDB" id="A0A7J7HU97"/>
<evidence type="ECO:0000313" key="2">
    <source>
        <dbReference type="EMBL" id="KAF5955644.1"/>
    </source>
</evidence>
<evidence type="ECO:0008006" key="4">
    <source>
        <dbReference type="Google" id="ProtNLM"/>
    </source>
</evidence>
<dbReference type="Gene3D" id="3.50.4.10">
    <property type="entry name" value="Hepatocyte Growth Factor"/>
    <property type="match status" value="1"/>
</dbReference>
<reference evidence="2 3" key="2">
    <citation type="submission" date="2020-07" db="EMBL/GenBank/DDBJ databases">
        <title>Genome assembly of wild tea tree DASZ reveals pedigree and selection history of tea varieties.</title>
        <authorList>
            <person name="Zhang W."/>
        </authorList>
    </citation>
    <scope>NUCLEOTIDE SEQUENCE [LARGE SCALE GENOMIC DNA]</scope>
    <source>
        <strain evidence="3">cv. G240</strain>
        <tissue evidence="2">Leaf</tissue>
    </source>
</reference>
<keyword evidence="1" id="KW-1133">Transmembrane helix</keyword>
<reference evidence="3" key="1">
    <citation type="journal article" date="2020" name="Nat. Commun.">
        <title>Genome assembly of wild tea tree DASZ reveals pedigree and selection history of tea varieties.</title>
        <authorList>
            <person name="Zhang W."/>
            <person name="Zhang Y."/>
            <person name="Qiu H."/>
            <person name="Guo Y."/>
            <person name="Wan H."/>
            <person name="Zhang X."/>
            <person name="Scossa F."/>
            <person name="Alseekh S."/>
            <person name="Zhang Q."/>
            <person name="Wang P."/>
            <person name="Xu L."/>
            <person name="Schmidt M.H."/>
            <person name="Jia X."/>
            <person name="Li D."/>
            <person name="Zhu A."/>
            <person name="Guo F."/>
            <person name="Chen W."/>
            <person name="Ni D."/>
            <person name="Usadel B."/>
            <person name="Fernie A.R."/>
            <person name="Wen W."/>
        </authorList>
    </citation>
    <scope>NUCLEOTIDE SEQUENCE [LARGE SCALE GENOMIC DNA]</scope>
    <source>
        <strain evidence="3">cv. G240</strain>
    </source>
</reference>
<protein>
    <recommendedName>
        <fullName evidence="4">Apple domain-containing protein</fullName>
    </recommendedName>
</protein>
<feature type="transmembrane region" description="Helical" evidence="1">
    <location>
        <begin position="23"/>
        <end position="48"/>
    </location>
</feature>
<gene>
    <name evidence="2" type="ORF">HYC85_008500</name>
</gene>
<evidence type="ECO:0000256" key="1">
    <source>
        <dbReference type="SAM" id="Phobius"/>
    </source>
</evidence>
<keyword evidence="1" id="KW-0472">Membrane</keyword>
<dbReference type="EMBL" id="JACBKZ010000003">
    <property type="protein sequence ID" value="KAF5955644.1"/>
    <property type="molecule type" value="Genomic_DNA"/>
</dbReference>
<evidence type="ECO:0000313" key="3">
    <source>
        <dbReference type="Proteomes" id="UP000593564"/>
    </source>
</evidence>
<keyword evidence="3" id="KW-1185">Reference proteome</keyword>
<dbReference type="Proteomes" id="UP000593564">
    <property type="component" value="Unassembled WGS sequence"/>
</dbReference>
<organism evidence="2 3">
    <name type="scientific">Camellia sinensis</name>
    <name type="common">Tea plant</name>
    <name type="synonym">Thea sinensis</name>
    <dbReference type="NCBI Taxonomy" id="4442"/>
    <lineage>
        <taxon>Eukaryota</taxon>
        <taxon>Viridiplantae</taxon>
        <taxon>Streptophyta</taxon>
        <taxon>Embryophyta</taxon>
        <taxon>Tracheophyta</taxon>
        <taxon>Spermatophyta</taxon>
        <taxon>Magnoliopsida</taxon>
        <taxon>eudicotyledons</taxon>
        <taxon>Gunneridae</taxon>
        <taxon>Pentapetalae</taxon>
        <taxon>asterids</taxon>
        <taxon>Ericales</taxon>
        <taxon>Theaceae</taxon>
        <taxon>Camellia</taxon>
    </lineage>
</organism>
<proteinExistence type="predicted"/>
<accession>A0A7J7HU97</accession>
<dbReference type="PANTHER" id="PTHR33344">
    <property type="entry name" value="OS02G0761600 PROTEIN"/>
    <property type="match status" value="1"/>
</dbReference>
<keyword evidence="1" id="KW-0812">Transmembrane</keyword>
<dbReference type="PANTHER" id="PTHR33344:SF1">
    <property type="entry name" value="OS06G0214100 PROTEIN"/>
    <property type="match status" value="1"/>
</dbReference>
<comment type="caution">
    <text evidence="2">The sequence shown here is derived from an EMBL/GenBank/DDBJ whole genome shotgun (WGS) entry which is preliminary data.</text>
</comment>
<name>A0A7J7HU97_CAMSI</name>
<sequence length="337" mass="38343">MARGGGEWGYNGRGKWCSYKRTTLIVCSINIGVALYVLHSLYTSLYIYSYNDSQNVVKYTPDQIRKMEDSIRIRKASEPVELIKLVKEIKKEFLSEQSPVKLPQHLKQKITDEIVGRLRGLRAGANVSEQREAVESWRKEKLKEAKQLTLGKILSSTVPPKEAGTLARALESGWSQLSNEIGLWIPVEINNEEHDDKPEGATDFDDEILAGRQLPPECHPELHTDYDGAAVRWGLTHRKESAYDCCQACLDHSKRARPGEKKCNIWVYCPSETGCYSPDIYEHKHMECWLKYVSIGVPSYEAEKPRVNFKDKYSESYRNSHPNVPVIVPWVSGVVTA</sequence>